<proteinExistence type="inferred from homology"/>
<gene>
    <name evidence="3" type="ORF">IT775_14405</name>
</gene>
<evidence type="ECO:0000313" key="4">
    <source>
        <dbReference type="Proteomes" id="UP001195941"/>
    </source>
</evidence>
<dbReference type="InterPro" id="IPR013538">
    <property type="entry name" value="ASHA1/2-like_C"/>
</dbReference>
<organism evidence="3 4">
    <name type="scientific">Thalassovita aquimarina</name>
    <dbReference type="NCBI Taxonomy" id="2785917"/>
    <lineage>
        <taxon>Bacteria</taxon>
        <taxon>Pseudomonadati</taxon>
        <taxon>Pseudomonadota</taxon>
        <taxon>Alphaproteobacteria</taxon>
        <taxon>Rhodobacterales</taxon>
        <taxon>Roseobacteraceae</taxon>
        <taxon>Thalassovita</taxon>
    </lineage>
</organism>
<name>A0ABS5HTQ8_9RHOB</name>
<dbReference type="SUPFAM" id="SSF55961">
    <property type="entry name" value="Bet v1-like"/>
    <property type="match status" value="1"/>
</dbReference>
<dbReference type="Proteomes" id="UP001195941">
    <property type="component" value="Unassembled WGS sequence"/>
</dbReference>
<dbReference type="Gene3D" id="3.30.530.20">
    <property type="match status" value="1"/>
</dbReference>
<comment type="caution">
    <text evidence="3">The sequence shown here is derived from an EMBL/GenBank/DDBJ whole genome shotgun (WGS) entry which is preliminary data.</text>
</comment>
<keyword evidence="4" id="KW-1185">Reference proteome</keyword>
<accession>A0ABS5HTQ8</accession>
<reference evidence="3 4" key="1">
    <citation type="journal article" date="2021" name="Arch. Microbiol.">
        <title>Thalassobius aquimarinus sp. nov., isolated from the Sea of Japan seashore.</title>
        <authorList>
            <person name="Kurilenko V.V."/>
            <person name="Romanenko L.A."/>
            <person name="Chernysheva N.Y."/>
            <person name="Velansky P.V."/>
            <person name="Tekutyeva L.A."/>
            <person name="Isaeva M.P."/>
            <person name="Mikhailov V.V."/>
        </authorList>
    </citation>
    <scope>NUCLEOTIDE SEQUENCE [LARGE SCALE GENOMIC DNA]</scope>
    <source>
        <strain evidence="3 4">KMM 8518</strain>
    </source>
</reference>
<dbReference type="EMBL" id="JADMKU010000013">
    <property type="protein sequence ID" value="MBR9652310.1"/>
    <property type="molecule type" value="Genomic_DNA"/>
</dbReference>
<dbReference type="RefSeq" id="WP_212701827.1">
    <property type="nucleotide sequence ID" value="NZ_JADMKU010000013.1"/>
</dbReference>
<evidence type="ECO:0000313" key="3">
    <source>
        <dbReference type="EMBL" id="MBR9652310.1"/>
    </source>
</evidence>
<feature type="domain" description="Activator of Hsp90 ATPase homologue 1/2-like C-terminal" evidence="2">
    <location>
        <begin position="19"/>
        <end position="152"/>
    </location>
</feature>
<dbReference type="Pfam" id="PF08327">
    <property type="entry name" value="AHSA1"/>
    <property type="match status" value="1"/>
</dbReference>
<sequence length="158" mass="17790">MFFSFSEETDLEIDRVLIASPEAVWRCWSDPALFKQWFSPKPAVVDEVRLDLQPGGEFFTRMRSPKGKVVESTGCFLALSPGRLIAYTDTLGPGFHPRGKGFLTTVIMMSADPVGTRYIARALHATPEQKKKHEDMGFQDGWGRVITQLGELARQIDR</sequence>
<evidence type="ECO:0000256" key="1">
    <source>
        <dbReference type="ARBA" id="ARBA00006817"/>
    </source>
</evidence>
<evidence type="ECO:0000259" key="2">
    <source>
        <dbReference type="Pfam" id="PF08327"/>
    </source>
</evidence>
<comment type="similarity">
    <text evidence="1">Belongs to the AHA1 family.</text>
</comment>
<protein>
    <submittedName>
        <fullName evidence="3">SRPBCC family protein</fullName>
    </submittedName>
</protein>
<dbReference type="CDD" id="cd08896">
    <property type="entry name" value="SRPBCC_CalC_Aha1-like_3"/>
    <property type="match status" value="1"/>
</dbReference>
<dbReference type="InterPro" id="IPR023393">
    <property type="entry name" value="START-like_dom_sf"/>
</dbReference>